<keyword evidence="5" id="KW-0408">Iron</keyword>
<evidence type="ECO:0000256" key="1">
    <source>
        <dbReference type="ARBA" id="ARBA00022485"/>
    </source>
</evidence>
<dbReference type="Pfam" id="PF03167">
    <property type="entry name" value="UDG"/>
    <property type="match status" value="1"/>
</dbReference>
<reference evidence="9 10" key="1">
    <citation type="journal article" date="2015" name="Genome Announc.">
        <title>Expanding the biotechnology potential of lactobacilli through comparative genomics of 213 strains and associated genera.</title>
        <authorList>
            <person name="Sun Z."/>
            <person name="Harris H.M."/>
            <person name="McCann A."/>
            <person name="Guo C."/>
            <person name="Argimon S."/>
            <person name="Zhang W."/>
            <person name="Yang X."/>
            <person name="Jeffery I.B."/>
            <person name="Cooney J.C."/>
            <person name="Kagawa T.F."/>
            <person name="Liu W."/>
            <person name="Song Y."/>
            <person name="Salvetti E."/>
            <person name="Wrobel A."/>
            <person name="Rasinkangas P."/>
            <person name="Parkhill J."/>
            <person name="Rea M.C."/>
            <person name="O'Sullivan O."/>
            <person name="Ritari J."/>
            <person name="Douillard F.P."/>
            <person name="Paul Ross R."/>
            <person name="Yang R."/>
            <person name="Briner A.E."/>
            <person name="Felis G.E."/>
            <person name="de Vos W.M."/>
            <person name="Barrangou R."/>
            <person name="Klaenhammer T.R."/>
            <person name="Caufield P.W."/>
            <person name="Cui Y."/>
            <person name="Zhang H."/>
            <person name="O'Toole P.W."/>
        </authorList>
    </citation>
    <scope>NUCLEOTIDE SEQUENCE [LARGE SCALE GENOMIC DNA]</scope>
    <source>
        <strain evidence="9 10">DSM 20623</strain>
    </source>
</reference>
<keyword evidence="6" id="KW-0411">Iron-sulfur</keyword>
<dbReference type="SMART" id="SM00987">
    <property type="entry name" value="UreE_C"/>
    <property type="match status" value="1"/>
</dbReference>
<keyword evidence="1" id="KW-0004">4Fe-4S</keyword>
<keyword evidence="3" id="KW-0227">DNA damage</keyword>
<evidence type="ECO:0000256" key="2">
    <source>
        <dbReference type="ARBA" id="ARBA00022723"/>
    </source>
</evidence>
<keyword evidence="4" id="KW-0378">Hydrolase</keyword>
<organism evidence="9 10">
    <name type="scientific">Carnobacterium divergens DSM 20623</name>
    <dbReference type="NCBI Taxonomy" id="1449336"/>
    <lineage>
        <taxon>Bacteria</taxon>
        <taxon>Bacillati</taxon>
        <taxon>Bacillota</taxon>
        <taxon>Bacilli</taxon>
        <taxon>Lactobacillales</taxon>
        <taxon>Carnobacteriaceae</taxon>
        <taxon>Carnobacterium</taxon>
    </lineage>
</organism>
<sequence length="214" mass="24302">METALTKELIRLGKERVKNLPVEGFVPGQGSLHPLFMLIGEAPGETEIGNLIPFSGRAGKELMKFFDRLEVSREDVYITSTVRSRPYKIKQKVSVKTGEKTIRKYNRPPTKKEIIAHAPLLDAEIQTVNPPIILTMGNIGLKRILGNVGTVTELHGQLYTGPIQKLQSLNSNQFIWTEKNYRVFSTFHPAAIFYNRQLQSLIMEDLTTFKRLIH</sequence>
<dbReference type="PANTHER" id="PTHR33693">
    <property type="entry name" value="TYPE-5 URACIL-DNA GLYCOSYLASE"/>
    <property type="match status" value="1"/>
</dbReference>
<feature type="domain" description="Uracil-DNA glycosylase-like" evidence="8">
    <location>
        <begin position="27"/>
        <end position="207"/>
    </location>
</feature>
<dbReference type="InterPro" id="IPR005122">
    <property type="entry name" value="Uracil-DNA_glycosylase-like"/>
</dbReference>
<dbReference type="PANTHER" id="PTHR33693:SF1">
    <property type="entry name" value="TYPE-4 URACIL-DNA GLYCOSYLASE"/>
    <property type="match status" value="1"/>
</dbReference>
<evidence type="ECO:0000259" key="8">
    <source>
        <dbReference type="SMART" id="SM00986"/>
    </source>
</evidence>
<evidence type="ECO:0000256" key="3">
    <source>
        <dbReference type="ARBA" id="ARBA00022763"/>
    </source>
</evidence>
<name>A0A0R2HPC6_CARDV</name>
<dbReference type="RefSeq" id="WP_034569629.1">
    <property type="nucleotide sequence ID" value="NZ_JQBS01000035.1"/>
</dbReference>
<dbReference type="PATRIC" id="fig|1449336.4.peg.1968"/>
<evidence type="ECO:0000256" key="5">
    <source>
        <dbReference type="ARBA" id="ARBA00023004"/>
    </source>
</evidence>
<dbReference type="InterPro" id="IPR036895">
    <property type="entry name" value="Uracil-DNA_glycosylase-like_sf"/>
</dbReference>
<dbReference type="CDD" id="cd10030">
    <property type="entry name" value="UDG-F4_TTUDGA_SPO1dp_like"/>
    <property type="match status" value="1"/>
</dbReference>
<gene>
    <name evidence="9" type="ORF">IV74_GL001931</name>
</gene>
<proteinExistence type="predicted"/>
<dbReference type="Gene3D" id="3.40.470.10">
    <property type="entry name" value="Uracil-DNA glycosylase-like domain"/>
    <property type="match status" value="1"/>
</dbReference>
<evidence type="ECO:0000313" key="10">
    <source>
        <dbReference type="Proteomes" id="UP000051658"/>
    </source>
</evidence>
<accession>A0A0R2HPC6</accession>
<comment type="caution">
    <text evidence="9">The sequence shown here is derived from an EMBL/GenBank/DDBJ whole genome shotgun (WGS) entry which is preliminary data.</text>
</comment>
<evidence type="ECO:0000313" key="9">
    <source>
        <dbReference type="EMBL" id="KRN54350.1"/>
    </source>
</evidence>
<keyword evidence="7" id="KW-0234">DNA repair</keyword>
<dbReference type="GO" id="GO:0046872">
    <property type="term" value="F:metal ion binding"/>
    <property type="evidence" value="ECO:0007669"/>
    <property type="project" value="UniProtKB-KW"/>
</dbReference>
<evidence type="ECO:0000256" key="4">
    <source>
        <dbReference type="ARBA" id="ARBA00022801"/>
    </source>
</evidence>
<keyword evidence="10" id="KW-1185">Reference proteome</keyword>
<evidence type="ECO:0000256" key="6">
    <source>
        <dbReference type="ARBA" id="ARBA00023014"/>
    </source>
</evidence>
<dbReference type="GeneID" id="89588925"/>
<keyword evidence="2" id="KW-0479">Metal-binding</keyword>
<dbReference type="SUPFAM" id="SSF52141">
    <property type="entry name" value="Uracil-DNA glycosylase-like"/>
    <property type="match status" value="1"/>
</dbReference>
<dbReference type="eggNOG" id="COG1573">
    <property type="taxonomic scope" value="Bacteria"/>
</dbReference>
<dbReference type="SMART" id="SM00986">
    <property type="entry name" value="UDG"/>
    <property type="match status" value="1"/>
</dbReference>
<dbReference type="GO" id="GO:0051539">
    <property type="term" value="F:4 iron, 4 sulfur cluster binding"/>
    <property type="evidence" value="ECO:0007669"/>
    <property type="project" value="UniProtKB-KW"/>
</dbReference>
<dbReference type="Proteomes" id="UP000051658">
    <property type="component" value="Unassembled WGS sequence"/>
</dbReference>
<dbReference type="EMBL" id="JQBS01000035">
    <property type="protein sequence ID" value="KRN54350.1"/>
    <property type="molecule type" value="Genomic_DNA"/>
</dbReference>
<dbReference type="GO" id="GO:0006281">
    <property type="term" value="P:DNA repair"/>
    <property type="evidence" value="ECO:0007669"/>
    <property type="project" value="UniProtKB-KW"/>
</dbReference>
<dbReference type="GO" id="GO:0097506">
    <property type="term" value="F:deaminated base DNA N-glycosylase activity"/>
    <property type="evidence" value="ECO:0007669"/>
    <property type="project" value="UniProtKB-ARBA"/>
</dbReference>
<protein>
    <submittedName>
        <fullName evidence="9">DNA polymerase, bacteriophage-type</fullName>
    </submittedName>
</protein>
<evidence type="ECO:0000256" key="7">
    <source>
        <dbReference type="ARBA" id="ARBA00023204"/>
    </source>
</evidence>
<dbReference type="InterPro" id="IPR051536">
    <property type="entry name" value="UDG_Type-4/5"/>
</dbReference>
<dbReference type="AlphaFoldDB" id="A0A0R2HPC6"/>